<dbReference type="AlphaFoldDB" id="A0A7D6ZQY4"/>
<proteinExistence type="predicted"/>
<dbReference type="RefSeq" id="WP_181584307.1">
    <property type="nucleotide sequence ID" value="NZ_CP059399.1"/>
</dbReference>
<evidence type="ECO:0000259" key="3">
    <source>
        <dbReference type="Pfam" id="PF13360"/>
    </source>
</evidence>
<evidence type="ECO:0000256" key="2">
    <source>
        <dbReference type="SAM" id="Phobius"/>
    </source>
</evidence>
<dbReference type="InterPro" id="IPR015943">
    <property type="entry name" value="WD40/YVTN_repeat-like_dom_sf"/>
</dbReference>
<dbReference type="KEGG" id="nhu:H0264_13710"/>
<evidence type="ECO:0000313" key="5">
    <source>
        <dbReference type="Proteomes" id="UP000515512"/>
    </source>
</evidence>
<evidence type="ECO:0000256" key="1">
    <source>
        <dbReference type="SAM" id="MobiDB-lite"/>
    </source>
</evidence>
<dbReference type="InterPro" id="IPR002372">
    <property type="entry name" value="PQQ_rpt_dom"/>
</dbReference>
<dbReference type="SUPFAM" id="SSF50998">
    <property type="entry name" value="Quinoprotein alcohol dehydrogenase-like"/>
    <property type="match status" value="1"/>
</dbReference>
<dbReference type="Proteomes" id="UP000515512">
    <property type="component" value="Chromosome"/>
</dbReference>
<dbReference type="InterPro" id="IPR011047">
    <property type="entry name" value="Quinoprotein_ADH-like_sf"/>
</dbReference>
<keyword evidence="2" id="KW-0472">Membrane</keyword>
<gene>
    <name evidence="4" type="ORF">H0264_13710</name>
</gene>
<sequence>MFGRYEETVRAGEGVSAPPRAPGSLLTPTLLIFLTVSALVLTGGVVAVYFESASRGAGQALPGQLRNTYPTMPTAEWKAEAAKVATNLVYVRPDPTSMQYLSPGFIDLGDLLISTLVVKNSDVDPLLVAIDSRTGAVRWQTLIEMYPHKPSCATQAVNGLLPCIGGDAVHFFRLSDGTVDHALPVGEVSRVEVIGADVVTAGYREMSRGTPENLTARWHRTYPQEPGDCPGSGDSQQFGVTDRFIYFGSDVGAVVADAATGQQVIDSQLQGIAVYPGQGLVGRRCSGTTVETVVLDESGRTLRTHAGDGWPARPSLLTKQDRGPYVIGGRAYDFARGAEQWSVDADGARMVGDLILAVESGTMTGYNRNTGEQMWATATPGDPVTSDGERVLCSSDSGVTAVEMRTGRTAWTQHSVTSRGIAPAGTGFAEGTADSIIFYPPTGGAAHAPGPLTTGVAASENSAEGSRLVTKCGKVPVLRPVSYRTDTGALIVKFEIKAACSTGDVVSTSALRITVTAGGQVIASGVFDFGDSPMYLPRTDNSAGTTLREFRYPLGSFWQLPTGSGPSGDQVVECEDQGTSRGPERGEPPSTSAGGTPLTAVRSVLPAGKDSDTVSLAALRARADADKATVAADLADRWVPQISSKRVNLVAPDVDGQMVTWYATDILNQHLRMRLQYPNVRLVWSNEWRSFDLDGWWVTLAGVTSTDADSANRWCDSNGIPTDECFAKIVSNSRDSTGTTRYRR</sequence>
<organism evidence="4 5">
    <name type="scientific">Nocardia huaxiensis</name>
    <dbReference type="NCBI Taxonomy" id="2755382"/>
    <lineage>
        <taxon>Bacteria</taxon>
        <taxon>Bacillati</taxon>
        <taxon>Actinomycetota</taxon>
        <taxon>Actinomycetes</taxon>
        <taxon>Mycobacteriales</taxon>
        <taxon>Nocardiaceae</taxon>
        <taxon>Nocardia</taxon>
    </lineage>
</organism>
<accession>A0A7D6ZQY4</accession>
<keyword evidence="5" id="KW-1185">Reference proteome</keyword>
<keyword evidence="2" id="KW-0812">Transmembrane</keyword>
<feature type="region of interest" description="Disordered" evidence="1">
    <location>
        <begin position="561"/>
        <end position="598"/>
    </location>
</feature>
<dbReference type="Pfam" id="PF13360">
    <property type="entry name" value="PQQ_2"/>
    <property type="match status" value="1"/>
</dbReference>
<reference evidence="4 5" key="1">
    <citation type="submission" date="2020-07" db="EMBL/GenBank/DDBJ databases">
        <authorList>
            <person name="Zhuang K."/>
            <person name="Ran Y."/>
        </authorList>
    </citation>
    <scope>NUCLEOTIDE SEQUENCE [LARGE SCALE GENOMIC DNA]</scope>
    <source>
        <strain evidence="4 5">WCH-YHL-001</strain>
    </source>
</reference>
<dbReference type="EMBL" id="CP059399">
    <property type="protein sequence ID" value="QLY33143.1"/>
    <property type="molecule type" value="Genomic_DNA"/>
</dbReference>
<evidence type="ECO:0000313" key="4">
    <source>
        <dbReference type="EMBL" id="QLY33143.1"/>
    </source>
</evidence>
<feature type="transmembrane region" description="Helical" evidence="2">
    <location>
        <begin position="30"/>
        <end position="50"/>
    </location>
</feature>
<feature type="domain" description="Pyrrolo-quinoline quinone repeat" evidence="3">
    <location>
        <begin position="330"/>
        <end position="417"/>
    </location>
</feature>
<dbReference type="Gene3D" id="2.130.10.10">
    <property type="entry name" value="YVTN repeat-like/Quinoprotein amine dehydrogenase"/>
    <property type="match status" value="1"/>
</dbReference>
<keyword evidence="2" id="KW-1133">Transmembrane helix</keyword>
<protein>
    <submittedName>
        <fullName evidence="4">PQQ-binding-like beta-propeller repeat protein</fullName>
    </submittedName>
</protein>
<name>A0A7D6ZQY4_9NOCA</name>